<dbReference type="GO" id="GO:0005886">
    <property type="term" value="C:plasma membrane"/>
    <property type="evidence" value="ECO:0007669"/>
    <property type="project" value="TreeGrafter"/>
</dbReference>
<accession>A0A5K7ZB91</accession>
<feature type="transmembrane region" description="Helical" evidence="1">
    <location>
        <begin position="455"/>
        <end position="478"/>
    </location>
</feature>
<gene>
    <name evidence="2" type="ORF">DSCW_44700</name>
</gene>
<proteinExistence type="predicted"/>
<dbReference type="Proteomes" id="UP000427769">
    <property type="component" value="Chromosome"/>
</dbReference>
<dbReference type="RefSeq" id="WP_155305840.1">
    <property type="nucleotide sequence ID" value="NZ_AP021875.1"/>
</dbReference>
<dbReference type="InterPro" id="IPR027463">
    <property type="entry name" value="AcrB_DN_DC_subdom"/>
</dbReference>
<dbReference type="GO" id="GO:0042910">
    <property type="term" value="F:xenobiotic transmembrane transporter activity"/>
    <property type="evidence" value="ECO:0007669"/>
    <property type="project" value="TreeGrafter"/>
</dbReference>
<feature type="transmembrane region" description="Helical" evidence="1">
    <location>
        <begin position="356"/>
        <end position="376"/>
    </location>
</feature>
<feature type="transmembrane region" description="Helical" evidence="1">
    <location>
        <begin position="975"/>
        <end position="992"/>
    </location>
</feature>
<evidence type="ECO:0000313" key="3">
    <source>
        <dbReference type="Proteomes" id="UP000427769"/>
    </source>
</evidence>
<dbReference type="OrthoDB" id="9806532at2"/>
<evidence type="ECO:0000313" key="2">
    <source>
        <dbReference type="EMBL" id="BBO77053.1"/>
    </source>
</evidence>
<dbReference type="Pfam" id="PF00873">
    <property type="entry name" value="ACR_tran"/>
    <property type="match status" value="1"/>
</dbReference>
<protein>
    <submittedName>
        <fullName evidence="2">Multidrug transporter AcrB</fullName>
    </submittedName>
</protein>
<dbReference type="AlphaFoldDB" id="A0A5K7ZB91"/>
<feature type="transmembrane region" description="Helical" evidence="1">
    <location>
        <begin position="531"/>
        <end position="555"/>
    </location>
</feature>
<dbReference type="SUPFAM" id="SSF82714">
    <property type="entry name" value="Multidrug efflux transporter AcrB TolC docking domain, DN and DC subdomains"/>
    <property type="match status" value="2"/>
</dbReference>
<feature type="transmembrane region" description="Helical" evidence="1">
    <location>
        <begin position="427"/>
        <end position="448"/>
    </location>
</feature>
<feature type="transmembrane region" description="Helical" evidence="1">
    <location>
        <begin position="12"/>
        <end position="34"/>
    </location>
</feature>
<reference evidence="2 3" key="1">
    <citation type="submission" date="2019-11" db="EMBL/GenBank/DDBJ databases">
        <title>Comparative genomics of hydrocarbon-degrading Desulfosarcina strains.</title>
        <authorList>
            <person name="Watanabe M."/>
            <person name="Kojima H."/>
            <person name="Fukui M."/>
        </authorList>
    </citation>
    <scope>NUCLEOTIDE SEQUENCE [LARGE SCALE GENOMIC DNA]</scope>
    <source>
        <strain evidence="2 3">PP31</strain>
    </source>
</reference>
<feature type="transmembrane region" description="Helical" evidence="1">
    <location>
        <begin position="1004"/>
        <end position="1030"/>
    </location>
</feature>
<feature type="transmembrane region" description="Helical" evidence="1">
    <location>
        <begin position="330"/>
        <end position="350"/>
    </location>
</feature>
<keyword evidence="3" id="KW-1185">Reference proteome</keyword>
<dbReference type="PANTHER" id="PTHR32063">
    <property type="match status" value="1"/>
</dbReference>
<feature type="transmembrane region" description="Helical" evidence="1">
    <location>
        <begin position="900"/>
        <end position="923"/>
    </location>
</feature>
<feature type="transmembrane region" description="Helical" evidence="1">
    <location>
        <begin position="383"/>
        <end position="407"/>
    </location>
</feature>
<dbReference type="SUPFAM" id="SSF82866">
    <property type="entry name" value="Multidrug efflux transporter AcrB transmembrane domain"/>
    <property type="match status" value="2"/>
</dbReference>
<dbReference type="KEGG" id="dwd:DSCW_44700"/>
<dbReference type="EMBL" id="AP021875">
    <property type="protein sequence ID" value="BBO77053.1"/>
    <property type="molecule type" value="Genomic_DNA"/>
</dbReference>
<dbReference type="InterPro" id="IPR001036">
    <property type="entry name" value="Acrflvin-R"/>
</dbReference>
<dbReference type="Gene3D" id="3.30.70.1440">
    <property type="entry name" value="Multidrug efflux transporter AcrB pore domain"/>
    <property type="match status" value="1"/>
</dbReference>
<dbReference type="Gene3D" id="3.30.70.1430">
    <property type="entry name" value="Multidrug efflux transporter AcrB pore domain"/>
    <property type="match status" value="2"/>
</dbReference>
<dbReference type="Gene3D" id="3.30.70.1320">
    <property type="entry name" value="Multidrug efflux transporter AcrB pore domain like"/>
    <property type="match status" value="1"/>
</dbReference>
<dbReference type="SUPFAM" id="SSF82693">
    <property type="entry name" value="Multidrug efflux transporter AcrB pore domain, PN1, PN2, PC1 and PC2 subdomains"/>
    <property type="match status" value="2"/>
</dbReference>
<keyword evidence="1" id="KW-0472">Membrane</keyword>
<name>A0A5K7ZB91_9BACT</name>
<sequence>MKQMLAAFARNTVFANIVLVLIFVAGYIATANMIRETFPEFSLDMITIAVPYPGADPEEVEEGISRKIEEAIEGLEGIKQYTTESSEGLGSANIEVREDYDVDDVLERVRTKVNAISTFPADAEKPVISELLLKDVVALLYLSGDMSERRIKEWSEQTKDEIQQLPNISQVETFGARDYEIAIEVSEEKLREYGLTFDDVAGAVRRSNLNLAGGTIRTREEEIRVRTMGRKYTGAELASIVVLARPEGDVITLDRLAEINDGFTEDPIAATIDGEPAVLLIVYKTPEEDALEISKTVNAYIAAKQQQVPEGAKIRMLYDNTEMLRQRIDLLLKNGIIGLSIVFLLLWCFLNTRLSFWAGMGIPISIAGALLILWGMGGTINMISLFGLIMVLGIVVDDAIVVGEAIFVHRKQGKPALKAAVDGVSEVGMPVVAAVLTTIVAFIPLFYVGGIMGKFISILPAVVIACLVVSLVECLFLLPAHLSHLPDPNRSPARGHRLVRRLSRVQETTSRWMEQFVARIYMPFLSKALRWRYISLATAMAVLMLTIGLVQSGIIKFEVFSKMDGFVMTATAEFPSGTPPDVTRRAIAQIEAALMRLEKTHPTRSGDPLVKNRLTLVGQTLSDIPDIGPNYGSVQAIMLDSEHRGIHSEDLMVAWEKEIGILPGIKSLTFTGMEAGPPGDPIEVWLQGHDMSVILAAADDLMSRLRQFDGVYQIRSDFSPGKNEMRLALKPEARTLGLTVEDLARQVYAGYYGDEALRLQRGRDDVRVKVRYTADERSRISDFEQVRIRTAGGFEVPLMSVADVSFAPGYSTITRTDGMRRVAVSAGVDTKKANANEIFAELSVNYFPELKNRYPNLYVALQGEQKKMRESFGSLEIGFPLAVLGIFIIIATMFRSYAQPFVIMFTVPFGIIGAVLGHLLLGYDLSMMSMFGMVALTGVVVNDAIVLIERINENLACGIPFFDAILQGGVRRFRAIFLTTLSTVGGLAPLIMETDFQAKFLIPMALSIAAGVAFATVLTLVLIPSLLAILSDLRLVVHRVRHGRWPRRLEVEPARNRHVDPLVEEPKGPCSPSVDVCN</sequence>
<dbReference type="Gene3D" id="1.20.1640.10">
    <property type="entry name" value="Multidrug efflux transporter AcrB transmembrane domain"/>
    <property type="match status" value="2"/>
</dbReference>
<keyword evidence="1" id="KW-1133">Transmembrane helix</keyword>
<evidence type="ECO:0000256" key="1">
    <source>
        <dbReference type="SAM" id="Phobius"/>
    </source>
</evidence>
<organism evidence="2 3">
    <name type="scientific">Desulfosarcina widdelii</name>
    <dbReference type="NCBI Taxonomy" id="947919"/>
    <lineage>
        <taxon>Bacteria</taxon>
        <taxon>Pseudomonadati</taxon>
        <taxon>Thermodesulfobacteriota</taxon>
        <taxon>Desulfobacteria</taxon>
        <taxon>Desulfobacterales</taxon>
        <taxon>Desulfosarcinaceae</taxon>
        <taxon>Desulfosarcina</taxon>
    </lineage>
</organism>
<dbReference type="PRINTS" id="PR00702">
    <property type="entry name" value="ACRIFLAVINRP"/>
</dbReference>
<keyword evidence="1" id="KW-0812">Transmembrane</keyword>
<feature type="transmembrane region" description="Helical" evidence="1">
    <location>
        <begin position="875"/>
        <end position="894"/>
    </location>
</feature>
<dbReference type="PANTHER" id="PTHR32063:SF33">
    <property type="entry name" value="RND SUPERFAMILY EFFLUX PUMP PERMEASE COMPONENT"/>
    <property type="match status" value="1"/>
</dbReference>
<dbReference type="Gene3D" id="3.30.2090.10">
    <property type="entry name" value="Multidrug efflux transporter AcrB TolC docking domain, DN and DC subdomains"/>
    <property type="match status" value="2"/>
</dbReference>